<evidence type="ECO:0000313" key="1">
    <source>
        <dbReference type="EMBL" id="ROR93202.1"/>
    </source>
</evidence>
<sequence length="60" mass="6682">MLKRPAFDLSKLGGIKAFRLAQMPRNQMYLTQSLVEELLATGMTSGTEFVPVDFVDSETT</sequence>
<proteinExistence type="predicted"/>
<comment type="caution">
    <text evidence="1">The sequence shown here is derived from an EMBL/GenBank/DDBJ whole genome shotgun (WGS) entry which is preliminary data.</text>
</comment>
<reference evidence="1 2" key="1">
    <citation type="submission" date="2018-11" db="EMBL/GenBank/DDBJ databases">
        <title>Sequencing the genomes of 1000 actinobacteria strains.</title>
        <authorList>
            <person name="Klenk H.-P."/>
        </authorList>
    </citation>
    <scope>NUCLEOTIDE SEQUENCE [LARGE SCALE GENOMIC DNA]</scope>
    <source>
        <strain evidence="1 2">DSM 13521</strain>
    </source>
</reference>
<dbReference type="EMBL" id="RKHQ01000002">
    <property type="protein sequence ID" value="ROR93202.1"/>
    <property type="molecule type" value="Genomic_DNA"/>
</dbReference>
<evidence type="ECO:0000313" key="2">
    <source>
        <dbReference type="Proteomes" id="UP000275356"/>
    </source>
</evidence>
<protein>
    <submittedName>
        <fullName evidence="1">Uncharacterized protein</fullName>
    </submittedName>
</protein>
<name>A0A3N2D098_9MICO</name>
<gene>
    <name evidence="1" type="ORF">EDD28_2610</name>
</gene>
<dbReference type="AlphaFoldDB" id="A0A3N2D098"/>
<organism evidence="1 2">
    <name type="scientific">Salana multivorans</name>
    <dbReference type="NCBI Taxonomy" id="120377"/>
    <lineage>
        <taxon>Bacteria</taxon>
        <taxon>Bacillati</taxon>
        <taxon>Actinomycetota</taxon>
        <taxon>Actinomycetes</taxon>
        <taxon>Micrococcales</taxon>
        <taxon>Beutenbergiaceae</taxon>
        <taxon>Salana</taxon>
    </lineage>
</organism>
<accession>A0A3N2D098</accession>
<keyword evidence="2" id="KW-1185">Reference proteome</keyword>
<dbReference type="Proteomes" id="UP000275356">
    <property type="component" value="Unassembled WGS sequence"/>
</dbReference>